<reference evidence="1" key="1">
    <citation type="submission" date="2021-01" db="EMBL/GenBank/DDBJ databases">
        <authorList>
            <person name="Corre E."/>
            <person name="Pelletier E."/>
            <person name="Niang G."/>
            <person name="Scheremetjew M."/>
            <person name="Finn R."/>
            <person name="Kale V."/>
            <person name="Holt S."/>
            <person name="Cochrane G."/>
            <person name="Meng A."/>
            <person name="Brown T."/>
            <person name="Cohen L."/>
        </authorList>
    </citation>
    <scope>NUCLEOTIDE SEQUENCE</scope>
    <source>
        <strain evidence="1">CCMP3328</strain>
    </source>
</reference>
<evidence type="ECO:0000313" key="1">
    <source>
        <dbReference type="EMBL" id="CAD8333235.1"/>
    </source>
</evidence>
<dbReference type="EMBL" id="HBEF01008494">
    <property type="protein sequence ID" value="CAD8333235.1"/>
    <property type="molecule type" value="Transcribed_RNA"/>
</dbReference>
<accession>A0A7R9WRQ0</accession>
<dbReference type="AlphaFoldDB" id="A0A7R9WRQ0"/>
<name>A0A7R9WRQ0_9STRA</name>
<gene>
    <name evidence="1" type="ORF">CAUS1442_LOCUS5336</name>
</gene>
<proteinExistence type="predicted"/>
<protein>
    <submittedName>
        <fullName evidence="1">Uncharacterized protein</fullName>
    </submittedName>
</protein>
<sequence>MLELCEAEHHADCVADHVTRLTNVFQHIKAELVPNMNFNNVRMMKNGDAIDRLIKAAQTVSELQNNKGDALMHHLCHRGYLHMVKRLTESEILMATHLWTKHVRPDTCTCYNS</sequence>
<organism evidence="1">
    <name type="scientific">Craspedostauros australis</name>
    <dbReference type="NCBI Taxonomy" id="1486917"/>
    <lineage>
        <taxon>Eukaryota</taxon>
        <taxon>Sar</taxon>
        <taxon>Stramenopiles</taxon>
        <taxon>Ochrophyta</taxon>
        <taxon>Bacillariophyta</taxon>
        <taxon>Bacillariophyceae</taxon>
        <taxon>Bacillariophycidae</taxon>
        <taxon>Naviculales</taxon>
        <taxon>Naviculaceae</taxon>
        <taxon>Craspedostauros</taxon>
    </lineage>
</organism>